<protein>
    <submittedName>
        <fullName evidence="3">Dihydroanticapsin dehydrogenase</fullName>
        <ecNumber evidence="3">1.1.1.385</ecNumber>
    </submittedName>
</protein>
<evidence type="ECO:0000313" key="4">
    <source>
        <dbReference type="Proteomes" id="UP000538196"/>
    </source>
</evidence>
<dbReference type="Pfam" id="PF13561">
    <property type="entry name" value="adh_short_C2"/>
    <property type="match status" value="1"/>
</dbReference>
<comment type="similarity">
    <text evidence="1">Belongs to the short-chain dehydrogenases/reductases (SDR) family.</text>
</comment>
<evidence type="ECO:0000256" key="1">
    <source>
        <dbReference type="ARBA" id="ARBA00006484"/>
    </source>
</evidence>
<dbReference type="PRINTS" id="PR00081">
    <property type="entry name" value="GDHRDH"/>
</dbReference>
<dbReference type="CDD" id="cd05233">
    <property type="entry name" value="SDR_c"/>
    <property type="match status" value="1"/>
</dbReference>
<keyword evidence="4" id="KW-1185">Reference proteome</keyword>
<name>A0A7W4USW1_LEIAQ</name>
<dbReference type="PANTHER" id="PTHR43669">
    <property type="entry name" value="5-KETO-D-GLUCONATE 5-REDUCTASE"/>
    <property type="match status" value="1"/>
</dbReference>
<dbReference type="PANTHER" id="PTHR43669:SF3">
    <property type="entry name" value="ALCOHOL DEHYDROGENASE, PUTATIVE (AFU_ORTHOLOGUE AFUA_3G03445)-RELATED"/>
    <property type="match status" value="1"/>
</dbReference>
<comment type="caution">
    <text evidence="3">The sequence shown here is derived from an EMBL/GenBank/DDBJ whole genome shotgun (WGS) entry which is preliminary data.</text>
</comment>
<dbReference type="EMBL" id="JACHVP010000001">
    <property type="protein sequence ID" value="MBB2965666.1"/>
    <property type="molecule type" value="Genomic_DNA"/>
</dbReference>
<accession>A0A7W4USW1</accession>
<dbReference type="InterPro" id="IPR020904">
    <property type="entry name" value="Sc_DH/Rdtase_CS"/>
</dbReference>
<sequence>MELGLAGRSVIVTGAASGIGRASALAFAREGARVALLDRDERGLRALQAELRASGIDSAVTLPVDVTDESSVRSAVEEAAAALDGVDVVVACAGVSGPFGSPVDEIALEAWNAVLAVNVTGPFLLVKHTLPHLRRSKAPAIVLLASDSSFVAAPGMVPYNASKGAVLQLMRALSVDLAPDGVRVNAVCPSIVDTPMARADLGVEPGGFAGADFPVQTAEEVARHVLYLASTASRPVNGHALVSDFGYLARSSFPA</sequence>
<dbReference type="FunFam" id="3.40.50.720:FF:000084">
    <property type="entry name" value="Short-chain dehydrogenase reductase"/>
    <property type="match status" value="1"/>
</dbReference>
<dbReference type="GO" id="GO:0016491">
    <property type="term" value="F:oxidoreductase activity"/>
    <property type="evidence" value="ECO:0007669"/>
    <property type="project" value="UniProtKB-KW"/>
</dbReference>
<organism evidence="3 4">
    <name type="scientific">Leifsonia aquatica</name>
    <name type="common">Corynebacterium aquaticum</name>
    <dbReference type="NCBI Taxonomy" id="144185"/>
    <lineage>
        <taxon>Bacteria</taxon>
        <taxon>Bacillati</taxon>
        <taxon>Actinomycetota</taxon>
        <taxon>Actinomycetes</taxon>
        <taxon>Micrococcales</taxon>
        <taxon>Microbacteriaceae</taxon>
        <taxon>Leifsonia</taxon>
    </lineage>
</organism>
<dbReference type="InterPro" id="IPR002347">
    <property type="entry name" value="SDR_fam"/>
</dbReference>
<dbReference type="SUPFAM" id="SSF51735">
    <property type="entry name" value="NAD(P)-binding Rossmann-fold domains"/>
    <property type="match status" value="1"/>
</dbReference>
<reference evidence="3 4" key="1">
    <citation type="submission" date="2020-08" db="EMBL/GenBank/DDBJ databases">
        <title>Sequencing the genomes of 1000 actinobacteria strains.</title>
        <authorList>
            <person name="Klenk H.-P."/>
        </authorList>
    </citation>
    <scope>NUCLEOTIDE SEQUENCE [LARGE SCALE GENOMIC DNA]</scope>
    <source>
        <strain evidence="3 4">DSM 20146</strain>
    </source>
</reference>
<dbReference type="InterPro" id="IPR036291">
    <property type="entry name" value="NAD(P)-bd_dom_sf"/>
</dbReference>
<dbReference type="AlphaFoldDB" id="A0A7W4USW1"/>
<dbReference type="RefSeq" id="WP_183428099.1">
    <property type="nucleotide sequence ID" value="NZ_JACHVP010000001.1"/>
</dbReference>
<keyword evidence="2 3" id="KW-0560">Oxidoreductase</keyword>
<dbReference type="Proteomes" id="UP000538196">
    <property type="component" value="Unassembled WGS sequence"/>
</dbReference>
<evidence type="ECO:0000256" key="2">
    <source>
        <dbReference type="ARBA" id="ARBA00023002"/>
    </source>
</evidence>
<dbReference type="EC" id="1.1.1.385" evidence="3"/>
<evidence type="ECO:0000313" key="3">
    <source>
        <dbReference type="EMBL" id="MBB2965666.1"/>
    </source>
</evidence>
<gene>
    <name evidence="3" type="ORF">FHX33_000398</name>
</gene>
<proteinExistence type="inferred from homology"/>
<dbReference type="PROSITE" id="PS00061">
    <property type="entry name" value="ADH_SHORT"/>
    <property type="match status" value="1"/>
</dbReference>
<dbReference type="Gene3D" id="3.40.50.720">
    <property type="entry name" value="NAD(P)-binding Rossmann-like Domain"/>
    <property type="match status" value="1"/>
</dbReference>